<dbReference type="Pfam" id="PF00194">
    <property type="entry name" value="Carb_anhydrase"/>
    <property type="match status" value="1"/>
</dbReference>
<feature type="domain" description="Alpha-carbonic anhydrase" evidence="9">
    <location>
        <begin position="4"/>
        <end position="246"/>
    </location>
</feature>
<comment type="cofactor">
    <cofactor evidence="1 8">
        <name>Zn(2+)</name>
        <dbReference type="ChEBI" id="CHEBI:29105"/>
    </cofactor>
</comment>
<evidence type="ECO:0000256" key="2">
    <source>
        <dbReference type="ARBA" id="ARBA00010718"/>
    </source>
</evidence>
<dbReference type="EMBL" id="CAAKNF010000196">
    <property type="protein sequence ID" value="VIO88764.1"/>
    <property type="molecule type" value="Genomic_DNA"/>
</dbReference>
<dbReference type="CTD" id="6101396"/>
<dbReference type="CDD" id="cd00326">
    <property type="entry name" value="alpha_CA"/>
    <property type="match status" value="1"/>
</dbReference>
<keyword evidence="12" id="KW-1185">Reference proteome</keyword>
<protein>
    <recommendedName>
        <fullName evidence="3 8">Carbonic anhydrase</fullName>
        <ecNumber evidence="3 8">4.2.1.1</ecNumber>
    </recommendedName>
</protein>
<dbReference type="InterPro" id="IPR001148">
    <property type="entry name" value="CA_dom"/>
</dbReference>
<organism evidence="10">
    <name type="scientific">Brugia malayi</name>
    <name type="common">Filarial nematode worm</name>
    <dbReference type="NCBI Taxonomy" id="6279"/>
    <lineage>
        <taxon>Eukaryota</taxon>
        <taxon>Metazoa</taxon>
        <taxon>Ecdysozoa</taxon>
        <taxon>Nematoda</taxon>
        <taxon>Chromadorea</taxon>
        <taxon>Rhabditida</taxon>
        <taxon>Spirurina</taxon>
        <taxon>Spiruromorpha</taxon>
        <taxon>Filarioidea</taxon>
        <taxon>Onchocercidae</taxon>
        <taxon>Brugia</taxon>
    </lineage>
</organism>
<dbReference type="GO" id="GO:0008270">
    <property type="term" value="F:zinc ion binding"/>
    <property type="evidence" value="ECO:0007669"/>
    <property type="project" value="UniProtKB-UniRule"/>
</dbReference>
<evidence type="ECO:0000256" key="6">
    <source>
        <dbReference type="ARBA" id="ARBA00023239"/>
    </source>
</evidence>
<accession>A0A0I9N4W9</accession>
<dbReference type="Gene3D" id="3.10.200.10">
    <property type="entry name" value="Alpha carbonic anhydrase"/>
    <property type="match status" value="1"/>
</dbReference>
<keyword evidence="6 8" id="KW-0456">Lyase</keyword>
<reference evidence="10" key="2">
    <citation type="submission" date="2012-12" db="EMBL/GenBank/DDBJ databases">
        <authorList>
            <person name="Gao Y.W."/>
            <person name="Fan S.T."/>
            <person name="Sun H.T."/>
            <person name="Wang Z."/>
            <person name="Gao X.L."/>
            <person name="Li Y.G."/>
            <person name="Wang T.C."/>
            <person name="Zhang K."/>
            <person name="Xu W.W."/>
            <person name="Yu Z.J."/>
            <person name="Xia X.Z."/>
        </authorList>
    </citation>
    <scope>NUCLEOTIDE SEQUENCE</scope>
    <source>
        <strain evidence="10">FR3</strain>
    </source>
</reference>
<evidence type="ECO:0000256" key="3">
    <source>
        <dbReference type="ARBA" id="ARBA00012925"/>
    </source>
</evidence>
<dbReference type="GeneID" id="6101396"/>
<dbReference type="EMBL" id="LN856924">
    <property type="protein sequence ID" value="CTP81103.1"/>
    <property type="molecule type" value="Genomic_DNA"/>
</dbReference>
<comment type="catalytic activity">
    <reaction evidence="7 8">
        <text>hydrogencarbonate + H(+) = CO2 + H2O</text>
        <dbReference type="Rhea" id="RHEA:10748"/>
        <dbReference type="ChEBI" id="CHEBI:15377"/>
        <dbReference type="ChEBI" id="CHEBI:15378"/>
        <dbReference type="ChEBI" id="CHEBI:16526"/>
        <dbReference type="ChEBI" id="CHEBI:17544"/>
        <dbReference type="EC" id="4.2.1.1"/>
    </reaction>
</comment>
<comment type="similarity">
    <text evidence="2 8">Belongs to the alpha-carbonic anhydrase family.</text>
</comment>
<dbReference type="InterPro" id="IPR036398">
    <property type="entry name" value="CA_dom_sf"/>
</dbReference>
<evidence type="ECO:0000256" key="1">
    <source>
        <dbReference type="ARBA" id="ARBA00001947"/>
    </source>
</evidence>
<dbReference type="RefSeq" id="XP_001897952.1">
    <property type="nucleotide sequence ID" value="XM_001897917.2"/>
</dbReference>
<comment type="function">
    <text evidence="8">Reversible hydration of carbon dioxide.</text>
</comment>
<dbReference type="PANTHER" id="PTHR18952">
    <property type="entry name" value="CARBONIC ANHYDRASE"/>
    <property type="match status" value="1"/>
</dbReference>
<accession>A0A4E9EYV9</accession>
<dbReference type="InterPro" id="IPR018338">
    <property type="entry name" value="Carbonic_anhydrase_a-class_CS"/>
</dbReference>
<dbReference type="SMART" id="SM01057">
    <property type="entry name" value="Carb_anhydrase"/>
    <property type="match status" value="1"/>
</dbReference>
<evidence type="ECO:0000256" key="4">
    <source>
        <dbReference type="ARBA" id="ARBA00022723"/>
    </source>
</evidence>
<evidence type="ECO:0000259" key="9">
    <source>
        <dbReference type="PROSITE" id="PS51144"/>
    </source>
</evidence>
<dbReference type="GO" id="GO:0005737">
    <property type="term" value="C:cytoplasm"/>
    <property type="evidence" value="ECO:0007669"/>
    <property type="project" value="TreeGrafter"/>
</dbReference>
<reference evidence="11" key="3">
    <citation type="submission" date="2019-04" db="EMBL/GenBank/DDBJ databases">
        <authorList>
            <person name="Howe K."/>
            <person name="Paulini M."/>
            <person name="Williams G."/>
        </authorList>
    </citation>
    <scope>NUCLEOTIDE SEQUENCE [LARGE SCALE GENOMIC DNA]</scope>
    <source>
        <strain evidence="11">FR3</strain>
    </source>
</reference>
<evidence type="ECO:0000313" key="12">
    <source>
        <dbReference type="Proteomes" id="UP000006672"/>
    </source>
</evidence>
<dbReference type="OrthoDB" id="429145at2759"/>
<evidence type="ECO:0000256" key="5">
    <source>
        <dbReference type="ARBA" id="ARBA00022833"/>
    </source>
</evidence>
<dbReference type="SUPFAM" id="SSF51069">
    <property type="entry name" value="Carbonic anhydrase"/>
    <property type="match status" value="1"/>
</dbReference>
<evidence type="ECO:0000313" key="11">
    <source>
        <dbReference type="EMBL" id="VIO88764.1"/>
    </source>
</evidence>
<dbReference type="InterPro" id="IPR023561">
    <property type="entry name" value="Carbonic_anhydrase_a-class"/>
</dbReference>
<dbReference type="OMA" id="TWTIFTE"/>
<keyword evidence="5 8" id="KW-0862">Zinc</keyword>
<evidence type="ECO:0000256" key="7">
    <source>
        <dbReference type="ARBA" id="ARBA00048348"/>
    </source>
</evidence>
<evidence type="ECO:0000313" key="13">
    <source>
        <dbReference type="WBParaSite" id="Bm4831a.1"/>
    </source>
</evidence>
<proteinExistence type="inferred from homology"/>
<name>A0A0I9N4W9_BRUMA</name>
<evidence type="ECO:0000313" key="10">
    <source>
        <dbReference type="EMBL" id="CTP81103.1"/>
    </source>
</evidence>
<evidence type="ECO:0000256" key="8">
    <source>
        <dbReference type="RuleBase" id="RU367011"/>
    </source>
</evidence>
<dbReference type="WBParaSite" id="Bm4831a.1">
    <property type="protein sequence ID" value="Bm4831a.1"/>
    <property type="gene ID" value="WBGene00225092"/>
</dbReference>
<keyword evidence="4 8" id="KW-0479">Metal-binding</keyword>
<sequence length="248" mass="28358">MCPMNWDYDEESECGPKYWPNADGRNQSPINLDLCLMKYNTMEPLKFLNYDVKFKGEIVNNGHSVQVKPHCISNVPEIRGGGFDQTYRLVQYHFHWGLHDNEGSEHTLAGLHYPAELHLVHEGLANPNKLAVVGVFLVLGDDDNALSQECSVLNKIIDPAQSEQIQGILLDDKLPKNRKSFWRYMGSLTTPPCSEVVTWTIFTEPIVVTKSQLALFRSLHDKTGQIMKKNFRPIQKLYQREIQFIVTA</sequence>
<dbReference type="STRING" id="6279.A0A0I9N4W9"/>
<dbReference type="Proteomes" id="UP000006672">
    <property type="component" value="Unassembled WGS sequence"/>
</dbReference>
<dbReference type="KEGG" id="bmy:BM_BM4831"/>
<dbReference type="PROSITE" id="PS51144">
    <property type="entry name" value="ALPHA_CA_2"/>
    <property type="match status" value="1"/>
</dbReference>
<dbReference type="FunCoup" id="A0A0I9N4W9">
    <property type="interactions" value="164"/>
</dbReference>
<dbReference type="EC" id="4.2.1.1" evidence="3 8"/>
<gene>
    <name evidence="10 13" type="primary">Bma-cah-3</name>
    <name evidence="11" type="ORF">BM_BM4831</name>
    <name evidence="10" type="ORF">BM_Bm4831</name>
</gene>
<reference evidence="13" key="4">
    <citation type="submission" date="2020-12" db="UniProtKB">
        <authorList>
            <consortium name="WormBaseParasite"/>
        </authorList>
    </citation>
    <scope>IDENTIFICATION</scope>
</reference>
<dbReference type="GO" id="GO:0004089">
    <property type="term" value="F:carbonate dehydratase activity"/>
    <property type="evidence" value="ECO:0007669"/>
    <property type="project" value="UniProtKB-UniRule"/>
</dbReference>
<reference evidence="10 12" key="1">
    <citation type="journal article" date="2007" name="Science">
        <title>Draft genome of the filarial nematode parasite Brugia malayi.</title>
        <authorList>
            <person name="Ghedin E."/>
            <person name="Wang S."/>
            <person name="Spiro D."/>
            <person name="Caler E."/>
            <person name="Zhao Q."/>
            <person name="Crabtree J."/>
            <person name="Allen J.E."/>
            <person name="Delcher A.L."/>
            <person name="Guiliano D.B."/>
            <person name="Miranda-Saavedra D."/>
            <person name="Angiuoli S.V."/>
            <person name="Creasy T."/>
            <person name="Amedeo P."/>
            <person name="Haas B."/>
            <person name="El-Sayed N.M."/>
            <person name="Wortman J.R."/>
            <person name="Feldblyum T."/>
            <person name="Tallon L."/>
            <person name="Schatz M."/>
            <person name="Shumway M."/>
            <person name="Koo H."/>
            <person name="Salzberg S.L."/>
            <person name="Schobel S."/>
            <person name="Pertea M."/>
            <person name="Pop M."/>
            <person name="White O."/>
            <person name="Barton G.J."/>
            <person name="Carlow C.K."/>
            <person name="Crawford M.J."/>
            <person name="Daub J."/>
            <person name="Dimmic M.W."/>
            <person name="Estes C.F."/>
            <person name="Foster J.M."/>
            <person name="Ganatra M."/>
            <person name="Gregory W.F."/>
            <person name="Johnson N.M."/>
            <person name="Jin J."/>
            <person name="Komuniecki R."/>
            <person name="Korf I."/>
            <person name="Kumar S."/>
            <person name="Laney S."/>
            <person name="Li B.W."/>
            <person name="Li W."/>
            <person name="Lindblom T.H."/>
            <person name="Lustigman S."/>
            <person name="Ma D."/>
            <person name="Maina C.V."/>
            <person name="Martin D.M."/>
            <person name="McCarter J.P."/>
            <person name="McReynolds L."/>
            <person name="Mitreva M."/>
            <person name="Nutman T.B."/>
            <person name="Parkinson J."/>
            <person name="Peregrin-Alvarez J.M."/>
            <person name="Poole C."/>
            <person name="Ren Q."/>
            <person name="Saunders L."/>
            <person name="Sluder A.E."/>
            <person name="Smith K."/>
            <person name="Stanke M."/>
            <person name="Unnasch T.R."/>
            <person name="Ware J."/>
            <person name="Wei A.D."/>
            <person name="Weil G."/>
            <person name="Williams D.J."/>
            <person name="Zhang Y."/>
            <person name="Williams S.A."/>
            <person name="Fraser-Liggett C."/>
            <person name="Slatko B."/>
            <person name="Blaxter M.L."/>
            <person name="Scott A.L."/>
        </authorList>
    </citation>
    <scope>NUCLEOTIDE SEQUENCE</scope>
    <source>
        <strain evidence="10 12">FR3</strain>
    </source>
</reference>
<dbReference type="PANTHER" id="PTHR18952:SF141">
    <property type="entry name" value="CARBONIC ANHYDRASE"/>
    <property type="match status" value="1"/>
</dbReference>
<dbReference type="PROSITE" id="PS00162">
    <property type="entry name" value="ALPHA_CA_1"/>
    <property type="match status" value="1"/>
</dbReference>
<dbReference type="AlphaFoldDB" id="A0A0I9N4W9"/>